<accession>A0A098EIW6</accession>
<evidence type="ECO:0000313" key="3">
    <source>
        <dbReference type="Proteomes" id="UP000043699"/>
    </source>
</evidence>
<dbReference type="EMBL" id="CCXS01000001">
    <property type="protein sequence ID" value="CEG21752.1"/>
    <property type="molecule type" value="Genomic_DNA"/>
</dbReference>
<feature type="domain" description="DUF4097" evidence="1">
    <location>
        <begin position="86"/>
        <end position="339"/>
    </location>
</feature>
<reference evidence="2 3" key="1">
    <citation type="submission" date="2014-09" db="EMBL/GenBank/DDBJ databases">
        <authorList>
            <person name="Urmite Genomes Urmite Genomes"/>
        </authorList>
    </citation>
    <scope>NUCLEOTIDE SEQUENCE [LARGE SCALE GENOMIC DNA]</scope>
    <source>
        <strain evidence="2 3">ES2</strain>
    </source>
</reference>
<dbReference type="STRING" id="1499687.BN1080_00668"/>
<keyword evidence="3" id="KW-1185">Reference proteome</keyword>
<dbReference type="AlphaFoldDB" id="A0A098EIW6"/>
<dbReference type="OrthoDB" id="9804829at2"/>
<dbReference type="RefSeq" id="WP_052650505.1">
    <property type="nucleotide sequence ID" value="NZ_CCXS01000001.1"/>
</dbReference>
<dbReference type="PANTHER" id="PTHR34094:SF1">
    <property type="entry name" value="PROTEIN FAM185A"/>
    <property type="match status" value="1"/>
</dbReference>
<dbReference type="InterPro" id="IPR025164">
    <property type="entry name" value="Toastrack_DUF4097"/>
</dbReference>
<name>A0A098EIW6_9BACL</name>
<evidence type="ECO:0000313" key="2">
    <source>
        <dbReference type="EMBL" id="CEG21752.1"/>
    </source>
</evidence>
<dbReference type="Proteomes" id="UP000043699">
    <property type="component" value="Unassembled WGS sequence"/>
</dbReference>
<dbReference type="Pfam" id="PF22564">
    <property type="entry name" value="HAAS"/>
    <property type="match status" value="1"/>
</dbReference>
<evidence type="ECO:0000259" key="1">
    <source>
        <dbReference type="Pfam" id="PF13349"/>
    </source>
</evidence>
<protein>
    <recommendedName>
        <fullName evidence="1">DUF4097 domain-containing protein</fullName>
    </recommendedName>
</protein>
<dbReference type="Gene3D" id="2.160.20.120">
    <property type="match status" value="1"/>
</dbReference>
<proteinExistence type="predicted"/>
<dbReference type="PANTHER" id="PTHR34094">
    <property type="match status" value="1"/>
</dbReference>
<organism evidence="2 3">
    <name type="scientific">Planococcus massiliensis</name>
    <dbReference type="NCBI Taxonomy" id="1499687"/>
    <lineage>
        <taxon>Bacteria</taxon>
        <taxon>Bacillati</taxon>
        <taxon>Bacillota</taxon>
        <taxon>Bacilli</taxon>
        <taxon>Bacillales</taxon>
        <taxon>Caryophanaceae</taxon>
        <taxon>Planococcus</taxon>
    </lineage>
</organism>
<dbReference type="Pfam" id="PF13349">
    <property type="entry name" value="DUF4097"/>
    <property type="match status" value="1"/>
</dbReference>
<sequence length="342" mass="37963">MTEHQFLLELEAVLHQLPAEERQDISQDIREYFLNGRRDGKQDEEIAAELGAPAAIAQELLASFDFSQVEAKPKAVNLSKDEFDKVDIQIDNGTLDIGLSQDGKMHVDVEDKGYNQQLFVDVLDRTLVITLKEEAKKWGIFSFAINTKSPRVRIQLPSKIYDSLKIVTDNGRIDGADLESSVLTAKSDNGGICFEDLKTAELRIRSDNGALKLKSSRTEKAEMKSDNGKIELENIEAAQIRLQSDNGSILMDRVEGRISAESDNGRIRLFTSNLERDITLKTDNGSITVETAEEPTNASIHAHKDYGKAKIFGVKSNHTVYGSGQHSIILKTDNGSIEVKKS</sequence>
<gene>
    <name evidence="2" type="ORF">BN1080_00668</name>
</gene>